<dbReference type="RefSeq" id="WP_179825115.1">
    <property type="nucleotide sequence ID" value="NZ_JACCCO010000002.1"/>
</dbReference>
<feature type="transmembrane region" description="Helical" evidence="2">
    <location>
        <begin position="215"/>
        <end position="234"/>
    </location>
</feature>
<evidence type="ECO:0000313" key="4">
    <source>
        <dbReference type="Proteomes" id="UP000576393"/>
    </source>
</evidence>
<feature type="transmembrane region" description="Helical" evidence="2">
    <location>
        <begin position="159"/>
        <end position="179"/>
    </location>
</feature>
<comment type="caution">
    <text evidence="3">The sequence shown here is derived from an EMBL/GenBank/DDBJ whole genome shotgun (WGS) entry which is preliminary data.</text>
</comment>
<evidence type="ECO:0000256" key="1">
    <source>
        <dbReference type="SAM" id="MobiDB-lite"/>
    </source>
</evidence>
<dbReference type="AlphaFoldDB" id="A0A852V8R4"/>
<keyword evidence="2" id="KW-1133">Transmembrane helix</keyword>
<feature type="transmembrane region" description="Helical" evidence="2">
    <location>
        <begin position="270"/>
        <end position="287"/>
    </location>
</feature>
<organism evidence="3 4">
    <name type="scientific">Streptosporangium sandarakinum</name>
    <dbReference type="NCBI Taxonomy" id="1260955"/>
    <lineage>
        <taxon>Bacteria</taxon>
        <taxon>Bacillati</taxon>
        <taxon>Actinomycetota</taxon>
        <taxon>Actinomycetes</taxon>
        <taxon>Streptosporangiales</taxon>
        <taxon>Streptosporangiaceae</taxon>
        <taxon>Streptosporangium</taxon>
    </lineage>
</organism>
<keyword evidence="2" id="KW-0812">Transmembrane</keyword>
<dbReference type="Proteomes" id="UP000576393">
    <property type="component" value="Unassembled WGS sequence"/>
</dbReference>
<feature type="transmembrane region" description="Helical" evidence="2">
    <location>
        <begin position="191"/>
        <end position="208"/>
    </location>
</feature>
<feature type="region of interest" description="Disordered" evidence="1">
    <location>
        <begin position="328"/>
        <end position="351"/>
    </location>
</feature>
<feature type="transmembrane region" description="Helical" evidence="2">
    <location>
        <begin position="130"/>
        <end position="147"/>
    </location>
</feature>
<evidence type="ECO:0000256" key="2">
    <source>
        <dbReference type="SAM" id="Phobius"/>
    </source>
</evidence>
<dbReference type="EMBL" id="JACCCO010000002">
    <property type="protein sequence ID" value="NYF42485.1"/>
    <property type="molecule type" value="Genomic_DNA"/>
</dbReference>
<reference evidence="3 4" key="1">
    <citation type="submission" date="2020-07" db="EMBL/GenBank/DDBJ databases">
        <title>Sequencing the genomes of 1000 actinobacteria strains.</title>
        <authorList>
            <person name="Klenk H.-P."/>
        </authorList>
    </citation>
    <scope>NUCLEOTIDE SEQUENCE [LARGE SCALE GENOMIC DNA]</scope>
    <source>
        <strain evidence="3 4">DSM 45763</strain>
    </source>
</reference>
<feature type="transmembrane region" description="Helical" evidence="2">
    <location>
        <begin position="240"/>
        <end position="258"/>
    </location>
</feature>
<accession>A0A852V8R4</accession>
<sequence>MTASGNERDAIRVHGAGATGTTEVAGAAGLTPARARRTALRCLAGSLTLVTVLGHLVPGFEQPCLAPVAGAATGVAAELVLESLDAWACLRRPRYLSPRSGRTGGTLDFFLPSYVTGLVCAMFLYGGGRLSPVVLATLVGVSGRYVFRFRGTGGPVLNPAALGTATVLLLSWTGGASPYRFTAGVPEPFDVVAPPVVLGLGVALHAGLTGRLPVLAGWAGGFAAQAVVRGLLSGVSVMDALLPVTGAAFALYTVYVVADPETTPAGRRAQVVFGAATAAVHGLLVVLGVAHGLFLALVAVCACRGAALAVRARGRRRAARALTASSAARSAVSPGTAPAAPTATAAAADPR</sequence>
<proteinExistence type="predicted"/>
<evidence type="ECO:0000313" key="3">
    <source>
        <dbReference type="EMBL" id="NYF42485.1"/>
    </source>
</evidence>
<feature type="transmembrane region" description="Helical" evidence="2">
    <location>
        <begin position="105"/>
        <end position="124"/>
    </location>
</feature>
<keyword evidence="2" id="KW-0472">Membrane</keyword>
<gene>
    <name evidence="3" type="ORF">HDA43_004686</name>
</gene>
<feature type="transmembrane region" description="Helical" evidence="2">
    <location>
        <begin position="293"/>
        <end position="310"/>
    </location>
</feature>
<protein>
    <submittedName>
        <fullName evidence="3">Uncharacterized protein</fullName>
    </submittedName>
</protein>
<name>A0A852V8R4_9ACTN</name>
<keyword evidence="4" id="KW-1185">Reference proteome</keyword>